<dbReference type="InterPro" id="IPR007329">
    <property type="entry name" value="FMN-bd"/>
</dbReference>
<evidence type="ECO:0000313" key="19">
    <source>
        <dbReference type="Proteomes" id="UP000198625"/>
    </source>
</evidence>
<comment type="function">
    <text evidence="16">Part of a membrane-bound complex that couples electron transfer with translocation of ions across the membrane.</text>
</comment>
<keyword evidence="14 16" id="KW-0472">Membrane</keyword>
<evidence type="ECO:0000256" key="14">
    <source>
        <dbReference type="ARBA" id="ARBA00023136"/>
    </source>
</evidence>
<evidence type="ECO:0000256" key="5">
    <source>
        <dbReference type="ARBA" id="ARBA00022630"/>
    </source>
</evidence>
<reference evidence="18 19" key="1">
    <citation type="submission" date="2016-10" db="EMBL/GenBank/DDBJ databases">
        <authorList>
            <person name="de Groot N.N."/>
        </authorList>
    </citation>
    <scope>NUCLEOTIDE SEQUENCE [LARGE SCALE GENOMIC DNA]</scope>
    <source>
        <strain evidence="18 19">DSM 21650</strain>
    </source>
</reference>
<dbReference type="InterPro" id="IPR010204">
    <property type="entry name" value="NqrC"/>
</dbReference>
<dbReference type="RefSeq" id="WP_091732728.1">
    <property type="nucleotide sequence ID" value="NZ_FNQE01000042.1"/>
</dbReference>
<dbReference type="PANTHER" id="PTHR37838">
    <property type="entry name" value="NA(+)-TRANSLOCATING NADH-QUINONE REDUCTASE SUBUNIT C"/>
    <property type="match status" value="1"/>
</dbReference>
<organism evidence="18 19">
    <name type="scientific">Proteiniborus ethanoligenes</name>
    <dbReference type="NCBI Taxonomy" id="415015"/>
    <lineage>
        <taxon>Bacteria</taxon>
        <taxon>Bacillati</taxon>
        <taxon>Bacillota</taxon>
        <taxon>Clostridia</taxon>
        <taxon>Eubacteriales</taxon>
        <taxon>Proteiniborus</taxon>
    </lineage>
</organism>
<accession>A0A1H3SDQ0</accession>
<keyword evidence="15" id="KW-0739">Sodium transport</keyword>
<proteinExistence type="inferred from homology"/>
<evidence type="ECO:0000256" key="12">
    <source>
        <dbReference type="ARBA" id="ARBA00023065"/>
    </source>
</evidence>
<keyword evidence="16" id="KW-0249">Electron transport</keyword>
<keyword evidence="7 16" id="KW-0812">Transmembrane</keyword>
<dbReference type="GO" id="GO:0022900">
    <property type="term" value="P:electron transport chain"/>
    <property type="evidence" value="ECO:0007669"/>
    <property type="project" value="UniProtKB-UniRule"/>
</dbReference>
<dbReference type="GO" id="GO:0010181">
    <property type="term" value="F:FMN binding"/>
    <property type="evidence" value="ECO:0007669"/>
    <property type="project" value="InterPro"/>
</dbReference>
<evidence type="ECO:0000256" key="2">
    <source>
        <dbReference type="ARBA" id="ARBA00022475"/>
    </source>
</evidence>
<keyword evidence="3" id="KW-0997">Cell inner membrane</keyword>
<dbReference type="GO" id="GO:0005886">
    <property type="term" value="C:plasma membrane"/>
    <property type="evidence" value="ECO:0007669"/>
    <property type="project" value="UniProtKB-SubCell"/>
</dbReference>
<evidence type="ECO:0000256" key="4">
    <source>
        <dbReference type="ARBA" id="ARBA00022553"/>
    </source>
</evidence>
<dbReference type="OrthoDB" id="9794010at2"/>
<feature type="domain" description="FMN-binding" evidence="17">
    <location>
        <begin position="100"/>
        <end position="193"/>
    </location>
</feature>
<dbReference type="GO" id="GO:0009055">
    <property type="term" value="F:electron transfer activity"/>
    <property type="evidence" value="ECO:0007669"/>
    <property type="project" value="InterPro"/>
</dbReference>
<dbReference type="Pfam" id="PF04205">
    <property type="entry name" value="FMN_bind"/>
    <property type="match status" value="1"/>
</dbReference>
<evidence type="ECO:0000256" key="7">
    <source>
        <dbReference type="ARBA" id="ARBA00022692"/>
    </source>
</evidence>
<evidence type="ECO:0000256" key="15">
    <source>
        <dbReference type="ARBA" id="ARBA00023201"/>
    </source>
</evidence>
<evidence type="ECO:0000256" key="13">
    <source>
        <dbReference type="ARBA" id="ARBA00023075"/>
    </source>
</evidence>
<dbReference type="STRING" id="415015.SAMN05660462_02853"/>
<keyword evidence="5 16" id="KW-0285">Flavoprotein</keyword>
<dbReference type="SMART" id="SM00900">
    <property type="entry name" value="FMN_bind"/>
    <property type="match status" value="1"/>
</dbReference>
<keyword evidence="1 16" id="KW-0813">Transport</keyword>
<feature type="modified residue" description="FMN phosphoryl threonine" evidence="16">
    <location>
        <position position="176"/>
    </location>
</feature>
<keyword evidence="6 16" id="KW-0288">FMN</keyword>
<keyword evidence="12" id="KW-0406">Ion transport</keyword>
<keyword evidence="11" id="KW-0915">Sodium</keyword>
<keyword evidence="10" id="KW-0520">NAD</keyword>
<keyword evidence="9 16" id="KW-1133">Transmembrane helix</keyword>
<dbReference type="EC" id="7.-.-.-" evidence="16"/>
<dbReference type="GO" id="GO:0016655">
    <property type="term" value="F:oxidoreductase activity, acting on NAD(P)H, quinone or similar compound as acceptor"/>
    <property type="evidence" value="ECO:0007669"/>
    <property type="project" value="InterPro"/>
</dbReference>
<dbReference type="AlphaFoldDB" id="A0A1H3SDQ0"/>
<keyword evidence="4 16" id="KW-0597">Phosphoprotein</keyword>
<keyword evidence="8 16" id="KW-1278">Translocase</keyword>
<protein>
    <recommendedName>
        <fullName evidence="16">Ion-translocating oxidoreductase complex subunit G</fullName>
        <ecNumber evidence="16">7.-.-.-</ecNumber>
    </recommendedName>
    <alternativeName>
        <fullName evidence="16">Rnf electron transport complex subunit G</fullName>
    </alternativeName>
</protein>
<name>A0A1H3SDQ0_9FIRM</name>
<evidence type="ECO:0000313" key="18">
    <source>
        <dbReference type="EMBL" id="SDZ36193.1"/>
    </source>
</evidence>
<evidence type="ECO:0000256" key="1">
    <source>
        <dbReference type="ARBA" id="ARBA00022448"/>
    </source>
</evidence>
<evidence type="ECO:0000256" key="9">
    <source>
        <dbReference type="ARBA" id="ARBA00022989"/>
    </source>
</evidence>
<dbReference type="PANTHER" id="PTHR37838:SF1">
    <property type="entry name" value="NA(+)-TRANSLOCATING NADH-QUINONE REDUCTASE SUBUNIT C"/>
    <property type="match status" value="1"/>
</dbReference>
<comment type="similarity">
    <text evidence="16">Belongs to the RnfG family.</text>
</comment>
<dbReference type="HAMAP" id="MF_00479">
    <property type="entry name" value="RsxG_RnfG"/>
    <property type="match status" value="1"/>
</dbReference>
<keyword evidence="13 18" id="KW-0830">Ubiquinone</keyword>
<dbReference type="EMBL" id="FNQE01000042">
    <property type="protein sequence ID" value="SDZ36193.1"/>
    <property type="molecule type" value="Genomic_DNA"/>
</dbReference>
<dbReference type="Proteomes" id="UP000198625">
    <property type="component" value="Unassembled WGS sequence"/>
</dbReference>
<evidence type="ECO:0000256" key="11">
    <source>
        <dbReference type="ARBA" id="ARBA00023053"/>
    </source>
</evidence>
<sequence>MKKSFSFPIVFMIIITAFFTAILAFLNYSTADVITYNQETELRKTLLYVFNIEPPSHEPKILEETFNKYISKENLGGQIVYTAKKDNEIIGYAFPINGSGLWGSVEGFAAISKDFSELLGIDFVSHSETPGLGGRISEDWFKKQFRGLKLTDVNDGNYIVYKPAAGGNVDAIAGATLTSKSVSKFINEDIDEFIKENKGGK</sequence>
<evidence type="ECO:0000256" key="10">
    <source>
        <dbReference type="ARBA" id="ARBA00023027"/>
    </source>
</evidence>
<comment type="subcellular location">
    <subcellularLocation>
        <location evidence="16">Cell membrane</location>
        <topology evidence="16">Single-pass membrane protein</topology>
    </subcellularLocation>
</comment>
<comment type="cofactor">
    <cofactor evidence="16">
        <name>FMN</name>
        <dbReference type="ChEBI" id="CHEBI:58210"/>
    </cofactor>
</comment>
<dbReference type="GO" id="GO:0006814">
    <property type="term" value="P:sodium ion transport"/>
    <property type="evidence" value="ECO:0007669"/>
    <property type="project" value="UniProtKB-KW"/>
</dbReference>
<evidence type="ECO:0000256" key="8">
    <source>
        <dbReference type="ARBA" id="ARBA00022967"/>
    </source>
</evidence>
<gene>
    <name evidence="16" type="primary">rnfG</name>
    <name evidence="18" type="ORF">SAMN05660462_02853</name>
</gene>
<dbReference type="InterPro" id="IPR010209">
    <property type="entry name" value="Ion_transpt_RnfG/RsxG"/>
</dbReference>
<evidence type="ECO:0000259" key="17">
    <source>
        <dbReference type="SMART" id="SM00900"/>
    </source>
</evidence>
<evidence type="ECO:0000256" key="6">
    <source>
        <dbReference type="ARBA" id="ARBA00022643"/>
    </source>
</evidence>
<dbReference type="PIRSF" id="PIRSF006091">
    <property type="entry name" value="E_trnsport_RnfG"/>
    <property type="match status" value="1"/>
</dbReference>
<evidence type="ECO:0000256" key="16">
    <source>
        <dbReference type="HAMAP-Rule" id="MF_00479"/>
    </source>
</evidence>
<keyword evidence="2 16" id="KW-1003">Cell membrane</keyword>
<evidence type="ECO:0000256" key="3">
    <source>
        <dbReference type="ARBA" id="ARBA00022519"/>
    </source>
</evidence>
<keyword evidence="19" id="KW-1185">Reference proteome</keyword>
<comment type="subunit">
    <text evidence="16">The complex is composed of six subunits: RnfA, RnfB, RnfC, RnfD, RnfE and RnfG.</text>
</comment>